<dbReference type="AlphaFoldDB" id="A0A9P4JS81"/>
<dbReference type="Proteomes" id="UP000799536">
    <property type="component" value="Unassembled WGS sequence"/>
</dbReference>
<dbReference type="Pfam" id="PF13460">
    <property type="entry name" value="NAD_binding_10"/>
    <property type="match status" value="1"/>
</dbReference>
<dbReference type="CDD" id="cd05259">
    <property type="entry name" value="PCBER_SDR_a"/>
    <property type="match status" value="1"/>
</dbReference>
<dbReference type="OrthoDB" id="3753996at2759"/>
<evidence type="ECO:0000313" key="5">
    <source>
        <dbReference type="EMBL" id="KAF2204783.1"/>
    </source>
</evidence>
<comment type="similarity">
    <text evidence="1">Belongs to the NmrA-type oxidoreductase family. Isoflavone reductase subfamily.</text>
</comment>
<organism evidence="5 6">
    <name type="scientific">Delitschia confertaspora ATCC 74209</name>
    <dbReference type="NCBI Taxonomy" id="1513339"/>
    <lineage>
        <taxon>Eukaryota</taxon>
        <taxon>Fungi</taxon>
        <taxon>Dikarya</taxon>
        <taxon>Ascomycota</taxon>
        <taxon>Pezizomycotina</taxon>
        <taxon>Dothideomycetes</taxon>
        <taxon>Pleosporomycetidae</taxon>
        <taxon>Pleosporales</taxon>
        <taxon>Delitschiaceae</taxon>
        <taxon>Delitschia</taxon>
    </lineage>
</organism>
<proteinExistence type="inferred from homology"/>
<evidence type="ECO:0000256" key="3">
    <source>
        <dbReference type="ARBA" id="ARBA00023002"/>
    </source>
</evidence>
<evidence type="ECO:0000313" key="6">
    <source>
        <dbReference type="Proteomes" id="UP000799536"/>
    </source>
</evidence>
<evidence type="ECO:0000256" key="2">
    <source>
        <dbReference type="ARBA" id="ARBA00022857"/>
    </source>
</evidence>
<sequence length="303" mass="32515">MSPIQKVGIFGASGTLGTPITASLIASNFALTIITRPESSSSFPAAIPVIRTEYTVEALTTTFIDHKIEAVVSAVGVAGISIQEVIIEAAALAGVKRFILSDFGYGPGHQGLEEFEEIGRPRREVLKWADMMAGDVEGFTWTAVAIGVPVDWALKKFPTLGFNIQDRKATIYDSGTEAFTGTTLRGIAAAVVGILNHPDETANKYLRVRSIQTCQNELLAAFEEATGENWEVEYEKSSDLMARGRQKLKNGDGAWVLDLIVAQLLEEGAGRSVVVTAEEADNGILGMGEESVHSMVDAIVRNI</sequence>
<dbReference type="Gene3D" id="3.90.25.10">
    <property type="entry name" value="UDP-galactose 4-epimerase, domain 1"/>
    <property type="match status" value="1"/>
</dbReference>
<name>A0A9P4JS81_9PLEO</name>
<comment type="caution">
    <text evidence="5">The sequence shown here is derived from an EMBL/GenBank/DDBJ whole genome shotgun (WGS) entry which is preliminary data.</text>
</comment>
<reference evidence="5" key="1">
    <citation type="journal article" date="2020" name="Stud. Mycol.">
        <title>101 Dothideomycetes genomes: a test case for predicting lifestyles and emergence of pathogens.</title>
        <authorList>
            <person name="Haridas S."/>
            <person name="Albert R."/>
            <person name="Binder M."/>
            <person name="Bloem J."/>
            <person name="Labutti K."/>
            <person name="Salamov A."/>
            <person name="Andreopoulos B."/>
            <person name="Baker S."/>
            <person name="Barry K."/>
            <person name="Bills G."/>
            <person name="Bluhm B."/>
            <person name="Cannon C."/>
            <person name="Castanera R."/>
            <person name="Culley D."/>
            <person name="Daum C."/>
            <person name="Ezra D."/>
            <person name="Gonzalez J."/>
            <person name="Henrissat B."/>
            <person name="Kuo A."/>
            <person name="Liang C."/>
            <person name="Lipzen A."/>
            <person name="Lutzoni F."/>
            <person name="Magnuson J."/>
            <person name="Mondo S."/>
            <person name="Nolan M."/>
            <person name="Ohm R."/>
            <person name="Pangilinan J."/>
            <person name="Park H.-J."/>
            <person name="Ramirez L."/>
            <person name="Alfaro M."/>
            <person name="Sun H."/>
            <person name="Tritt A."/>
            <person name="Yoshinaga Y."/>
            <person name="Zwiers L.-H."/>
            <person name="Turgeon B."/>
            <person name="Goodwin S."/>
            <person name="Spatafora J."/>
            <person name="Crous P."/>
            <person name="Grigoriev I."/>
        </authorList>
    </citation>
    <scope>NUCLEOTIDE SEQUENCE</scope>
    <source>
        <strain evidence="5">ATCC 74209</strain>
    </source>
</reference>
<dbReference type="GO" id="GO:0016491">
    <property type="term" value="F:oxidoreductase activity"/>
    <property type="evidence" value="ECO:0007669"/>
    <property type="project" value="UniProtKB-KW"/>
</dbReference>
<protein>
    <submittedName>
        <fullName evidence="5">NAD(P)-binding protein</fullName>
    </submittedName>
</protein>
<keyword evidence="2" id="KW-0521">NADP</keyword>
<keyword evidence="6" id="KW-1185">Reference proteome</keyword>
<dbReference type="Gene3D" id="3.40.50.720">
    <property type="entry name" value="NAD(P)-binding Rossmann-like Domain"/>
    <property type="match status" value="1"/>
</dbReference>
<gene>
    <name evidence="5" type="ORF">GQ43DRAFT_408901</name>
</gene>
<dbReference type="InterPro" id="IPR016040">
    <property type="entry name" value="NAD(P)-bd_dom"/>
</dbReference>
<accession>A0A9P4JS81</accession>
<dbReference type="PANTHER" id="PTHR47706:SF9">
    <property type="entry name" value="NMRA-LIKE DOMAIN-CONTAINING PROTEIN-RELATED"/>
    <property type="match status" value="1"/>
</dbReference>
<dbReference type="InterPro" id="IPR051609">
    <property type="entry name" value="NmrA/Isoflavone_reductase-like"/>
</dbReference>
<dbReference type="InterPro" id="IPR036291">
    <property type="entry name" value="NAD(P)-bd_dom_sf"/>
</dbReference>
<dbReference type="PANTHER" id="PTHR47706">
    <property type="entry name" value="NMRA-LIKE FAMILY PROTEIN"/>
    <property type="match status" value="1"/>
</dbReference>
<feature type="domain" description="NAD(P)-binding" evidence="4">
    <location>
        <begin position="11"/>
        <end position="152"/>
    </location>
</feature>
<dbReference type="EMBL" id="ML993869">
    <property type="protein sequence ID" value="KAF2204783.1"/>
    <property type="molecule type" value="Genomic_DNA"/>
</dbReference>
<evidence type="ECO:0000256" key="1">
    <source>
        <dbReference type="ARBA" id="ARBA00005725"/>
    </source>
</evidence>
<dbReference type="SUPFAM" id="SSF51735">
    <property type="entry name" value="NAD(P)-binding Rossmann-fold domains"/>
    <property type="match status" value="1"/>
</dbReference>
<dbReference type="InterPro" id="IPR045312">
    <property type="entry name" value="PCBER-like"/>
</dbReference>
<evidence type="ECO:0000259" key="4">
    <source>
        <dbReference type="Pfam" id="PF13460"/>
    </source>
</evidence>
<keyword evidence="3" id="KW-0560">Oxidoreductase</keyword>